<dbReference type="GO" id="GO:0015833">
    <property type="term" value="P:peptide transport"/>
    <property type="evidence" value="ECO:0007669"/>
    <property type="project" value="TreeGrafter"/>
</dbReference>
<organism evidence="2 3">
    <name type="scientific">Kribbella solani</name>
    <dbReference type="NCBI Taxonomy" id="236067"/>
    <lineage>
        <taxon>Bacteria</taxon>
        <taxon>Bacillati</taxon>
        <taxon>Actinomycetota</taxon>
        <taxon>Actinomycetes</taxon>
        <taxon>Propionibacteriales</taxon>
        <taxon>Kribbellaceae</taxon>
        <taxon>Kribbella</taxon>
    </lineage>
</organism>
<evidence type="ECO:0000259" key="1">
    <source>
        <dbReference type="Pfam" id="PF00496"/>
    </source>
</evidence>
<evidence type="ECO:0000313" key="2">
    <source>
        <dbReference type="EMBL" id="MBB5978974.1"/>
    </source>
</evidence>
<dbReference type="GO" id="GO:0043190">
    <property type="term" value="C:ATP-binding cassette (ABC) transporter complex"/>
    <property type="evidence" value="ECO:0007669"/>
    <property type="project" value="InterPro"/>
</dbReference>
<dbReference type="Proteomes" id="UP000558997">
    <property type="component" value="Unassembled WGS sequence"/>
</dbReference>
<dbReference type="GO" id="GO:1904680">
    <property type="term" value="F:peptide transmembrane transporter activity"/>
    <property type="evidence" value="ECO:0007669"/>
    <property type="project" value="TreeGrafter"/>
</dbReference>
<dbReference type="GO" id="GO:0042597">
    <property type="term" value="C:periplasmic space"/>
    <property type="evidence" value="ECO:0007669"/>
    <property type="project" value="UniProtKB-ARBA"/>
</dbReference>
<dbReference type="Gene3D" id="3.90.76.10">
    <property type="entry name" value="Dipeptide-binding Protein, Domain 1"/>
    <property type="match status" value="1"/>
</dbReference>
<dbReference type="PANTHER" id="PTHR30290">
    <property type="entry name" value="PERIPLASMIC BINDING COMPONENT OF ABC TRANSPORTER"/>
    <property type="match status" value="1"/>
</dbReference>
<evidence type="ECO:0000313" key="3">
    <source>
        <dbReference type="Proteomes" id="UP000558997"/>
    </source>
</evidence>
<feature type="domain" description="Solute-binding protein family 5" evidence="1">
    <location>
        <begin position="83"/>
        <end position="461"/>
    </location>
</feature>
<dbReference type="Gene3D" id="3.40.190.10">
    <property type="entry name" value="Periplasmic binding protein-like II"/>
    <property type="match status" value="1"/>
</dbReference>
<dbReference type="Pfam" id="PF00496">
    <property type="entry name" value="SBP_bac_5"/>
    <property type="match status" value="1"/>
</dbReference>
<dbReference type="CDD" id="cd00995">
    <property type="entry name" value="PBP2_NikA_DppA_OppA_like"/>
    <property type="match status" value="1"/>
</dbReference>
<dbReference type="EMBL" id="JACHNF010000001">
    <property type="protein sequence ID" value="MBB5978974.1"/>
    <property type="molecule type" value="Genomic_DNA"/>
</dbReference>
<dbReference type="PANTHER" id="PTHR30290:SF83">
    <property type="entry name" value="ABC TRANSPORTER SUBSTRATE-BINDING PROTEIN"/>
    <property type="match status" value="1"/>
</dbReference>
<reference evidence="2 3" key="1">
    <citation type="submission" date="2020-08" db="EMBL/GenBank/DDBJ databases">
        <title>Sequencing the genomes of 1000 actinobacteria strains.</title>
        <authorList>
            <person name="Klenk H.-P."/>
        </authorList>
    </citation>
    <scope>NUCLEOTIDE SEQUENCE [LARGE SCALE GENOMIC DNA]</scope>
    <source>
        <strain evidence="2 3">DSM 17294</strain>
    </source>
</reference>
<protein>
    <submittedName>
        <fullName evidence="2">Peptide/nickel transport system substrate-binding protein/oligopeptide transport system substrate-binding protein</fullName>
    </submittedName>
</protein>
<accession>A0A841DIK9</accession>
<name>A0A841DIK9_9ACTN</name>
<dbReference type="InterPro" id="IPR039424">
    <property type="entry name" value="SBP_5"/>
</dbReference>
<dbReference type="Gene3D" id="3.10.105.10">
    <property type="entry name" value="Dipeptide-binding Protein, Domain 3"/>
    <property type="match status" value="1"/>
</dbReference>
<dbReference type="SUPFAM" id="SSF53850">
    <property type="entry name" value="Periplasmic binding protein-like II"/>
    <property type="match status" value="1"/>
</dbReference>
<dbReference type="InterPro" id="IPR000914">
    <property type="entry name" value="SBP_5_dom"/>
</dbReference>
<dbReference type="AlphaFoldDB" id="A0A841DIK9"/>
<comment type="caution">
    <text evidence="2">The sequence shown here is derived from an EMBL/GenBank/DDBJ whole genome shotgun (WGS) entry which is preliminary data.</text>
</comment>
<sequence>MTVRRLTGVVGVAAGLALLLSSCGDGKSSGGSGDAGSKSEVIGIAADPLEYINPLNDNGTAGIGVSMAIFAPLVTTDPETGKLQNVMADSVTPDQNSQTWTIKLKPGNTFQNGQALTAKDYVDSWNLTAEGSNGWKNNGFFSKVEGYDAMNPPAPDGATPKPTSVKALSGLKQVDNLTFTVKLKVPFSQFGLTLQYYGLAPLPEEVRKNPDAYKRKPIGNGPYKLAADWNAGDDLKLTKWDGYKGPTIPQADQITYRFIPNADTAYNEFLAGNLDFVDVPSTKVKSFKTDAPDQWVTSVSSGANYLVIPAWDARFKNPKLRYAISAAIDRKAFADLVGLSEPAKGLIAPDIAGYRDDACKYCDFDAAKAKQLLQEAGGFSGVLNINYNTTSATGQIYAEAIGNMLRQNLGVQVKYTGKQGSEITELADTRKLDGLRFSGWGHDYPSIEDYLTPMFKSNGDANFAGYANPALDALLAKGDAEPDPDKAIAVYQQAEDIALEDLPLIPLYTKSNAYLHSAKIAPRVSKYVGVSALWATFK</sequence>
<dbReference type="PROSITE" id="PS51257">
    <property type="entry name" value="PROKAR_LIPOPROTEIN"/>
    <property type="match status" value="1"/>
</dbReference>
<dbReference type="InterPro" id="IPR030678">
    <property type="entry name" value="Peptide/Ni-bd"/>
</dbReference>
<proteinExistence type="predicted"/>
<dbReference type="PIRSF" id="PIRSF002741">
    <property type="entry name" value="MppA"/>
    <property type="match status" value="1"/>
</dbReference>
<gene>
    <name evidence="2" type="ORF">HDA44_002315</name>
</gene>
<keyword evidence="3" id="KW-1185">Reference proteome</keyword>